<dbReference type="KEGG" id="ami:Amir_4569"/>
<dbReference type="AlphaFoldDB" id="C6WLL4"/>
<dbReference type="Proteomes" id="UP000002213">
    <property type="component" value="Chromosome"/>
</dbReference>
<proteinExistence type="predicted"/>
<protein>
    <submittedName>
        <fullName evidence="1">Uncharacterized protein</fullName>
    </submittedName>
</protein>
<gene>
    <name evidence="1" type="ordered locus">Amir_4569</name>
</gene>
<dbReference type="EMBL" id="CP001630">
    <property type="protein sequence ID" value="ACU38407.1"/>
    <property type="molecule type" value="Genomic_DNA"/>
</dbReference>
<keyword evidence="2" id="KW-1185">Reference proteome</keyword>
<dbReference type="STRING" id="446462.Amir_4569"/>
<accession>C6WLL4</accession>
<reference evidence="1 2" key="1">
    <citation type="journal article" date="2009" name="Stand. Genomic Sci.">
        <title>Complete genome sequence of Actinosynnema mirum type strain (101).</title>
        <authorList>
            <person name="Land M."/>
            <person name="Lapidus A."/>
            <person name="Mayilraj S."/>
            <person name="Chen F."/>
            <person name="Copeland A."/>
            <person name="Del Rio T.G."/>
            <person name="Nolan M."/>
            <person name="Lucas S."/>
            <person name="Tice H."/>
            <person name="Cheng J.F."/>
            <person name="Chertkov O."/>
            <person name="Bruce D."/>
            <person name="Goodwin L."/>
            <person name="Pitluck S."/>
            <person name="Rohde M."/>
            <person name="Goker M."/>
            <person name="Pati A."/>
            <person name="Ivanova N."/>
            <person name="Mavromatis K."/>
            <person name="Chen A."/>
            <person name="Palaniappan K."/>
            <person name="Hauser L."/>
            <person name="Chang Y.J."/>
            <person name="Jeffries C.C."/>
            <person name="Brettin T."/>
            <person name="Detter J.C."/>
            <person name="Han C."/>
            <person name="Chain P."/>
            <person name="Tindall B.J."/>
            <person name="Bristow J."/>
            <person name="Eisen J.A."/>
            <person name="Markowitz V."/>
            <person name="Hugenholtz P."/>
            <person name="Kyrpides N.C."/>
            <person name="Klenk H.P."/>
        </authorList>
    </citation>
    <scope>NUCLEOTIDE SEQUENCE [LARGE SCALE GENOMIC DNA]</scope>
    <source>
        <strain evidence="2">ATCC 29888 / DSM 43827 / JCM 3225 / NBRC 14064 / NCIMB 13271 / NRRL B-12336 / IMRU 3971 / 101</strain>
    </source>
</reference>
<dbReference type="HOGENOM" id="CLU_3323514_0_0_11"/>
<evidence type="ECO:0000313" key="2">
    <source>
        <dbReference type="Proteomes" id="UP000002213"/>
    </source>
</evidence>
<name>C6WLL4_ACTMD</name>
<sequence length="38" mass="4265">MLGVYNAVMERRRSTHRLSSRLYGVTLEELLEIAAATG</sequence>
<organism evidence="1 2">
    <name type="scientific">Actinosynnema mirum (strain ATCC 29888 / DSM 43827 / JCM 3225 / NBRC 14064 / NCIMB 13271 / NRRL B-12336 / IMRU 3971 / 101)</name>
    <dbReference type="NCBI Taxonomy" id="446462"/>
    <lineage>
        <taxon>Bacteria</taxon>
        <taxon>Bacillati</taxon>
        <taxon>Actinomycetota</taxon>
        <taxon>Actinomycetes</taxon>
        <taxon>Pseudonocardiales</taxon>
        <taxon>Pseudonocardiaceae</taxon>
        <taxon>Actinosynnema</taxon>
    </lineage>
</organism>
<evidence type="ECO:0000313" key="1">
    <source>
        <dbReference type="EMBL" id="ACU38407.1"/>
    </source>
</evidence>